<evidence type="ECO:0000256" key="2">
    <source>
        <dbReference type="RuleBase" id="RU362039"/>
    </source>
</evidence>
<evidence type="ECO:0000313" key="4">
    <source>
        <dbReference type="EMBL" id="MDO4841811.1"/>
    </source>
</evidence>
<dbReference type="InterPro" id="IPR029052">
    <property type="entry name" value="Metallo-depent_PP-like"/>
</dbReference>
<evidence type="ECO:0000313" key="5">
    <source>
        <dbReference type="Proteomes" id="UP001168575"/>
    </source>
</evidence>
<dbReference type="EMBL" id="JAUMVS010000051">
    <property type="protein sequence ID" value="MDO4841811.1"/>
    <property type="molecule type" value="Genomic_DNA"/>
</dbReference>
<reference evidence="4" key="1">
    <citation type="submission" date="2023-07" db="EMBL/GenBank/DDBJ databases">
        <title>Between Cages and Wild: Unraveling the Impact of Captivity on Animal Microbiomes and Antimicrobial Resistance.</title>
        <authorList>
            <person name="Schmartz G.P."/>
            <person name="Rehner J."/>
            <person name="Schuff M.J."/>
            <person name="Becker S.L."/>
            <person name="Kravczyk M."/>
            <person name="Gurevich A."/>
            <person name="Francke R."/>
            <person name="Mueller R."/>
            <person name="Keller V."/>
            <person name="Keller A."/>
        </authorList>
    </citation>
    <scope>NUCLEOTIDE SEQUENCE</scope>
    <source>
        <strain evidence="4">S12M_St_49</strain>
    </source>
</reference>
<organism evidence="4 5">
    <name type="scientific">Phoenicibacter congonensis</name>
    <dbReference type="NCBI Taxonomy" id="1944646"/>
    <lineage>
        <taxon>Bacteria</taxon>
        <taxon>Bacillati</taxon>
        <taxon>Actinomycetota</taxon>
        <taxon>Coriobacteriia</taxon>
        <taxon>Eggerthellales</taxon>
        <taxon>Eggerthellaceae</taxon>
        <taxon>Phoenicibacter</taxon>
    </lineage>
</organism>
<comment type="similarity">
    <text evidence="1 2">Belongs to the metallophosphoesterase superfamily. YfcE family.</text>
</comment>
<dbReference type="InterPro" id="IPR024654">
    <property type="entry name" value="Calcineurin-like_PHP_lpxH"/>
</dbReference>
<name>A0AA43UA43_9ACTN</name>
<comment type="caution">
    <text evidence="4">The sequence shown here is derived from an EMBL/GenBank/DDBJ whole genome shotgun (WGS) entry which is preliminary data.</text>
</comment>
<proteinExistence type="inferred from homology"/>
<dbReference type="Pfam" id="PF12850">
    <property type="entry name" value="Metallophos_2"/>
    <property type="match status" value="1"/>
</dbReference>
<dbReference type="EC" id="3.1.4.-" evidence="2"/>
<keyword evidence="5" id="KW-1185">Reference proteome</keyword>
<evidence type="ECO:0000256" key="1">
    <source>
        <dbReference type="ARBA" id="ARBA00008950"/>
    </source>
</evidence>
<dbReference type="AlphaFoldDB" id="A0AA43UA43"/>
<dbReference type="NCBIfam" id="TIGR00040">
    <property type="entry name" value="yfcE"/>
    <property type="match status" value="1"/>
</dbReference>
<dbReference type="GO" id="GO:0016787">
    <property type="term" value="F:hydrolase activity"/>
    <property type="evidence" value="ECO:0007669"/>
    <property type="project" value="UniProtKB-UniRule"/>
</dbReference>
<dbReference type="InterPro" id="IPR000979">
    <property type="entry name" value="Phosphodiesterase_MJ0936/Vps29"/>
</dbReference>
<accession>A0AA43UA43</accession>
<evidence type="ECO:0000259" key="3">
    <source>
        <dbReference type="Pfam" id="PF12850"/>
    </source>
</evidence>
<dbReference type="GO" id="GO:0046872">
    <property type="term" value="F:metal ion binding"/>
    <property type="evidence" value="ECO:0007669"/>
    <property type="project" value="UniProtKB-KW"/>
</dbReference>
<gene>
    <name evidence="4" type="ORF">Q3982_03940</name>
</gene>
<protein>
    <recommendedName>
        <fullName evidence="2">Phosphoesterase</fullName>
        <ecNumber evidence="2">3.1.4.-</ecNumber>
    </recommendedName>
</protein>
<dbReference type="SUPFAM" id="SSF56300">
    <property type="entry name" value="Metallo-dependent phosphatases"/>
    <property type="match status" value="1"/>
</dbReference>
<sequence>MLVGIISDTHGLLPAKAEWLLAECDHIVFAGDICGPDVLRAVQSIAPTTAVLGNNDFREYGRSVDRFGQVVLDGVLFAVTHYPHKILPLTQQLLQTPEFNSFKGEVVAVHGHTHVPEIDKEVPASIANYLVCPGALNYPRTRFGETLAFAEISNGKVLDLWISDLDGNRLLL</sequence>
<dbReference type="Proteomes" id="UP001168575">
    <property type="component" value="Unassembled WGS sequence"/>
</dbReference>
<keyword evidence="2" id="KW-0479">Metal-binding</keyword>
<comment type="cofactor">
    <cofactor evidence="2">
        <name>a divalent metal cation</name>
        <dbReference type="ChEBI" id="CHEBI:60240"/>
    </cofactor>
</comment>
<dbReference type="Gene3D" id="3.60.21.10">
    <property type="match status" value="1"/>
</dbReference>
<feature type="domain" description="Calcineurin-like phosphoesterase" evidence="3">
    <location>
        <begin position="1"/>
        <end position="154"/>
    </location>
</feature>